<dbReference type="PATRIC" id="fig|400092.3.peg.1840"/>
<dbReference type="GO" id="GO:0016757">
    <property type="term" value="F:glycosyltransferase activity"/>
    <property type="evidence" value="ECO:0007669"/>
    <property type="project" value="InterPro"/>
</dbReference>
<dbReference type="InterPro" id="IPR050194">
    <property type="entry name" value="Glycosyltransferase_grp1"/>
</dbReference>
<sequence>MRILHLVSERTWRGGEQQVAYLIEELQQQGVGNYVVCRKGSEFHNYCQQRNIPHAALPFANEFDVVTALNVKSYCKRNKINLMHVHSGHAHAISVLSHALGNTLPIILSRRVDFPVKNNLLSRLKYNYKGIKRVICVSDKIKEVVSQSLERPELCVTVHSGIDLSRFANSTKTGKLHREFNFPPSTPLIGNISAIAPHKDYYTFVDTAELLLKQHPQAKFFIIGDGPLRQEIEAYVQQKNMQQHIIFTGFRKDVPEIMPELDVMLVTSETEGLGTTILDAFACKVPVVATRAGGIPEIVRDGETGFLAPVKSPAILAEKVHQVLTNESLRDSAVQGATRLLQEFSKKNTARRTLAVYKEVLHEV</sequence>
<evidence type="ECO:0008006" key="5">
    <source>
        <dbReference type="Google" id="ProtNLM"/>
    </source>
</evidence>
<evidence type="ECO:0000259" key="1">
    <source>
        <dbReference type="Pfam" id="PF00534"/>
    </source>
</evidence>
<dbReference type="Proteomes" id="UP000033109">
    <property type="component" value="Chromosome"/>
</dbReference>
<evidence type="ECO:0000313" key="4">
    <source>
        <dbReference type="Proteomes" id="UP000033109"/>
    </source>
</evidence>
<dbReference type="HOGENOM" id="CLU_009583_0_4_10"/>
<dbReference type="InterPro" id="IPR001296">
    <property type="entry name" value="Glyco_trans_1"/>
</dbReference>
<dbReference type="AlphaFoldDB" id="A0A0E3UWY6"/>
<dbReference type="InterPro" id="IPR028098">
    <property type="entry name" value="Glyco_trans_4-like_N"/>
</dbReference>
<dbReference type="CDD" id="cd03811">
    <property type="entry name" value="GT4_GT28_WabH-like"/>
    <property type="match status" value="1"/>
</dbReference>
<keyword evidence="4" id="KW-1185">Reference proteome</keyword>
<accession>A0A0E3UWY6</accession>
<dbReference type="KEGG" id="pko:PKOR_08330"/>
<evidence type="ECO:0000259" key="2">
    <source>
        <dbReference type="Pfam" id="PF13439"/>
    </source>
</evidence>
<dbReference type="Pfam" id="PF13439">
    <property type="entry name" value="Glyco_transf_4"/>
    <property type="match status" value="1"/>
</dbReference>
<dbReference type="PANTHER" id="PTHR45947:SF3">
    <property type="entry name" value="SULFOQUINOVOSYL TRANSFERASE SQD2"/>
    <property type="match status" value="1"/>
</dbReference>
<gene>
    <name evidence="3" type="ORF">PKOR_08330</name>
</gene>
<dbReference type="STRING" id="400092.PKOR_08330"/>
<feature type="domain" description="Glycosyl transferase family 1" evidence="1">
    <location>
        <begin position="176"/>
        <end position="337"/>
    </location>
</feature>
<dbReference type="EMBL" id="CP009621">
    <property type="protein sequence ID" value="AKD03126.1"/>
    <property type="molecule type" value="Genomic_DNA"/>
</dbReference>
<dbReference type="SUPFAM" id="SSF53756">
    <property type="entry name" value="UDP-Glycosyltransferase/glycogen phosphorylase"/>
    <property type="match status" value="1"/>
</dbReference>
<proteinExistence type="predicted"/>
<reference evidence="3 4" key="1">
    <citation type="journal article" date="2015" name="Sci. Rep.">
        <title>Unraveling adaptation of Pontibacter korlensis to radiation and infertility in desert through complete genome and comparative transcriptomic analysis.</title>
        <authorList>
            <person name="Dai J."/>
            <person name="Dai W."/>
            <person name="Qiu C."/>
            <person name="Yang Z."/>
            <person name="Zhang Y."/>
            <person name="Zhou M."/>
            <person name="Zhang L."/>
            <person name="Fang C."/>
            <person name="Gao Q."/>
            <person name="Yang Q."/>
            <person name="Li X."/>
            <person name="Wang Z."/>
            <person name="Wang Z."/>
            <person name="Jia Z."/>
            <person name="Chen X."/>
        </authorList>
    </citation>
    <scope>NUCLEOTIDE SEQUENCE [LARGE SCALE GENOMIC DNA]</scope>
    <source>
        <strain evidence="3 4">X14-1T</strain>
    </source>
</reference>
<evidence type="ECO:0000313" key="3">
    <source>
        <dbReference type="EMBL" id="AKD03126.1"/>
    </source>
</evidence>
<name>A0A0E3UWY6_9BACT</name>
<dbReference type="PANTHER" id="PTHR45947">
    <property type="entry name" value="SULFOQUINOVOSYL TRANSFERASE SQD2"/>
    <property type="match status" value="1"/>
</dbReference>
<organism evidence="3 4">
    <name type="scientific">Pontibacter korlensis</name>
    <dbReference type="NCBI Taxonomy" id="400092"/>
    <lineage>
        <taxon>Bacteria</taxon>
        <taxon>Pseudomonadati</taxon>
        <taxon>Bacteroidota</taxon>
        <taxon>Cytophagia</taxon>
        <taxon>Cytophagales</taxon>
        <taxon>Hymenobacteraceae</taxon>
        <taxon>Pontibacter</taxon>
    </lineage>
</organism>
<dbReference type="Pfam" id="PF00534">
    <property type="entry name" value="Glycos_transf_1"/>
    <property type="match status" value="1"/>
</dbReference>
<dbReference type="OrthoDB" id="9811239at2"/>
<dbReference type="Gene3D" id="3.40.50.2000">
    <property type="entry name" value="Glycogen Phosphorylase B"/>
    <property type="match status" value="2"/>
</dbReference>
<dbReference type="RefSeq" id="WP_046310149.1">
    <property type="nucleotide sequence ID" value="NZ_CBCSCY010000004.1"/>
</dbReference>
<feature type="domain" description="Glycosyltransferase subfamily 4-like N-terminal" evidence="2">
    <location>
        <begin position="13"/>
        <end position="166"/>
    </location>
</feature>
<protein>
    <recommendedName>
        <fullName evidence="5">Glycosyl transferase</fullName>
    </recommendedName>
</protein>